<name>A0ACB9KNB0_BAUVA</name>
<evidence type="ECO:0000313" key="2">
    <source>
        <dbReference type="Proteomes" id="UP000828941"/>
    </source>
</evidence>
<protein>
    <submittedName>
        <fullName evidence="1">Uncharacterized protein</fullName>
    </submittedName>
</protein>
<gene>
    <name evidence="1" type="ORF">L6164_032169</name>
</gene>
<keyword evidence="2" id="KW-1185">Reference proteome</keyword>
<dbReference type="EMBL" id="CM039438">
    <property type="protein sequence ID" value="KAI4298635.1"/>
    <property type="molecule type" value="Genomic_DNA"/>
</dbReference>
<sequence>MRSFPLFLLLPTIFCLPIHGLDFLTATNKSSSAFYNCTNNGTFAPNSAYYFNLKTLLSWLSSNTTNNAGFFNATVAGRSTSDTVHGFFYCRIEAVPESCQECVKEAAKLIPSLCPEAKEAMIWHALCFLRYSNRSFISTVEESPKMSFMNKQDYVGEVGYFNTKLWDIMNDLRIQTAKTPNGSKKISYKSVKITDNQTLYGAAWCMPYLSPENCSWCLGDAVAEIPTSCCRGKTGGTVVYPSCGVRYELYPIYRTLNLAPLPTPASPRPFTQAVGNDVTTLESLRFDFDEIEAATNNFSAVNRIGKGGFGEVYKGILPDGQEIAVKRLIGTSGQGTEEFKNEVLVIAKLQHRNLVRKVCSYESEYLEDIQTYAWIKWSEQTPLELLDSTLKESYSQDEVIKCIHIGLLCVQEDPNDRPTMATVMSSLNSPSLDLPLPHEPVYFKRSIREDNGPSKELDSISKCTHELTVTNLLPR</sequence>
<proteinExistence type="predicted"/>
<accession>A0ACB9KNB0</accession>
<organism evidence="1 2">
    <name type="scientific">Bauhinia variegata</name>
    <name type="common">Purple orchid tree</name>
    <name type="synonym">Phanera variegata</name>
    <dbReference type="NCBI Taxonomy" id="167791"/>
    <lineage>
        <taxon>Eukaryota</taxon>
        <taxon>Viridiplantae</taxon>
        <taxon>Streptophyta</taxon>
        <taxon>Embryophyta</taxon>
        <taxon>Tracheophyta</taxon>
        <taxon>Spermatophyta</taxon>
        <taxon>Magnoliopsida</taxon>
        <taxon>eudicotyledons</taxon>
        <taxon>Gunneridae</taxon>
        <taxon>Pentapetalae</taxon>
        <taxon>rosids</taxon>
        <taxon>fabids</taxon>
        <taxon>Fabales</taxon>
        <taxon>Fabaceae</taxon>
        <taxon>Cercidoideae</taxon>
        <taxon>Cercideae</taxon>
        <taxon>Bauhiniinae</taxon>
        <taxon>Bauhinia</taxon>
    </lineage>
</organism>
<reference evidence="1 2" key="1">
    <citation type="journal article" date="2022" name="DNA Res.">
        <title>Chromosomal-level genome assembly of the orchid tree Bauhinia variegata (Leguminosae; Cercidoideae) supports the allotetraploid origin hypothesis of Bauhinia.</title>
        <authorList>
            <person name="Zhong Y."/>
            <person name="Chen Y."/>
            <person name="Zheng D."/>
            <person name="Pang J."/>
            <person name="Liu Y."/>
            <person name="Luo S."/>
            <person name="Meng S."/>
            <person name="Qian L."/>
            <person name="Wei D."/>
            <person name="Dai S."/>
            <person name="Zhou R."/>
        </authorList>
    </citation>
    <scope>NUCLEOTIDE SEQUENCE [LARGE SCALE GENOMIC DNA]</scope>
    <source>
        <strain evidence="1">BV-YZ2020</strain>
    </source>
</reference>
<dbReference type="Proteomes" id="UP000828941">
    <property type="component" value="Chromosome 13"/>
</dbReference>
<comment type="caution">
    <text evidence="1">The sequence shown here is derived from an EMBL/GenBank/DDBJ whole genome shotgun (WGS) entry which is preliminary data.</text>
</comment>
<evidence type="ECO:0000313" key="1">
    <source>
        <dbReference type="EMBL" id="KAI4298635.1"/>
    </source>
</evidence>